<dbReference type="KEGG" id="pya:PYCH_10300"/>
<comment type="subcellular location">
    <subcellularLocation>
        <location evidence="1">Cell membrane</location>
        <topology evidence="1">Multi-pass membrane protein</topology>
    </subcellularLocation>
</comment>
<dbReference type="Proteomes" id="UP000008386">
    <property type="component" value="Chromosome"/>
</dbReference>
<evidence type="ECO:0000256" key="2">
    <source>
        <dbReference type="ARBA" id="ARBA00022475"/>
    </source>
</evidence>
<accession>F8AEN3</accession>
<dbReference type="eggNOG" id="arCOG01812">
    <property type="taxonomic scope" value="Archaea"/>
</dbReference>
<evidence type="ECO:0000313" key="9">
    <source>
        <dbReference type="EMBL" id="AEH24713.1"/>
    </source>
</evidence>
<dbReference type="STRING" id="529709.PYCH_10300"/>
<dbReference type="Pfam" id="PF00482">
    <property type="entry name" value="T2SSF"/>
    <property type="match status" value="1"/>
</dbReference>
<keyword evidence="2" id="KW-1003">Cell membrane</keyword>
<feature type="transmembrane region" description="Helical" evidence="7">
    <location>
        <begin position="289"/>
        <end position="314"/>
    </location>
</feature>
<proteinExistence type="predicted"/>
<feature type="transmembrane region" description="Helical" evidence="7">
    <location>
        <begin position="118"/>
        <end position="140"/>
    </location>
</feature>
<evidence type="ECO:0000256" key="6">
    <source>
        <dbReference type="SAM" id="Coils"/>
    </source>
</evidence>
<sequence>MAIKKKITNFLEKLGGKTIEVAEKPIRRIPRSMPIAERLQLLKKMQEEIQKEREKKEEEILEETIEWREKELQRPFSERFADAMLKYFRGPVESLSKSIKGLDVDLYRANMRMSRERYVALMLGVAIFAAIFGFLVGFLLYMPIDLSILLGLLGFIGGFMYMRYYPKIVWRRRVEEVERALPYVLRHMAALLNAGVGIAEALLSVANADYGAISEEFELMIRDMHGGASFEDAITRFEERMGSESVSRVVKQMLRAIKFGGNLADVLYKMAEDFSFEYRIKLMEYVQKVNGLAFIYMFLTVVMPTLMVVAILAASLMAKALVITIPALAVILLFAFPSLSFIMVMMIKRAEPR</sequence>
<gene>
    <name evidence="9" type="ordered locus">PYCH_10300</name>
</gene>
<evidence type="ECO:0000256" key="1">
    <source>
        <dbReference type="ARBA" id="ARBA00004651"/>
    </source>
</evidence>
<feature type="transmembrane region" description="Helical" evidence="7">
    <location>
        <begin position="146"/>
        <end position="164"/>
    </location>
</feature>
<organism evidence="9 10">
    <name type="scientific">Pyrococcus yayanosii (strain CH1 / JCM 16557)</name>
    <dbReference type="NCBI Taxonomy" id="529709"/>
    <lineage>
        <taxon>Archaea</taxon>
        <taxon>Methanobacteriati</taxon>
        <taxon>Methanobacteriota</taxon>
        <taxon>Thermococci</taxon>
        <taxon>Thermococcales</taxon>
        <taxon>Thermococcaceae</taxon>
        <taxon>Pyrococcus</taxon>
    </lineage>
</organism>
<dbReference type="HOGENOM" id="CLU_782166_0_0_2"/>
<evidence type="ECO:0000256" key="4">
    <source>
        <dbReference type="ARBA" id="ARBA00022989"/>
    </source>
</evidence>
<feature type="coiled-coil region" evidence="6">
    <location>
        <begin position="35"/>
        <end position="66"/>
    </location>
</feature>
<dbReference type="RefSeq" id="WP_013905770.1">
    <property type="nucleotide sequence ID" value="NC_015680.1"/>
</dbReference>
<dbReference type="GeneID" id="10837604"/>
<dbReference type="GO" id="GO:0005886">
    <property type="term" value="C:plasma membrane"/>
    <property type="evidence" value="ECO:0007669"/>
    <property type="project" value="UniProtKB-SubCell"/>
</dbReference>
<dbReference type="PANTHER" id="PTHR35007">
    <property type="entry name" value="INTEGRAL MEMBRANE PROTEIN-RELATED"/>
    <property type="match status" value="1"/>
</dbReference>
<keyword evidence="3 7" id="KW-0812">Transmembrane</keyword>
<keyword evidence="10" id="KW-1185">Reference proteome</keyword>
<evidence type="ECO:0000259" key="8">
    <source>
        <dbReference type="Pfam" id="PF00482"/>
    </source>
</evidence>
<dbReference type="EMBL" id="CP002779">
    <property type="protein sequence ID" value="AEH24713.1"/>
    <property type="molecule type" value="Genomic_DNA"/>
</dbReference>
<reference evidence="9 10" key="1">
    <citation type="journal article" date="2011" name="J. Bacteriol.">
        <title>Complete genome sequence of the obligate piezophilic hyperthermophilic archaeon Pyrococcus yayanosii CH1.</title>
        <authorList>
            <person name="Jun X."/>
            <person name="Lupeng L."/>
            <person name="Minjuan X."/>
            <person name="Oger P."/>
            <person name="Fengping W."/>
            <person name="Jebbar M."/>
            <person name="Xiang X."/>
        </authorList>
    </citation>
    <scope>NUCLEOTIDE SEQUENCE [LARGE SCALE GENOMIC DNA]</scope>
    <source>
        <strain evidence="10">CH1 / JCM 16557</strain>
    </source>
</reference>
<evidence type="ECO:0000256" key="5">
    <source>
        <dbReference type="ARBA" id="ARBA00023136"/>
    </source>
</evidence>
<evidence type="ECO:0000313" key="10">
    <source>
        <dbReference type="Proteomes" id="UP000008386"/>
    </source>
</evidence>
<feature type="transmembrane region" description="Helical" evidence="7">
    <location>
        <begin position="320"/>
        <end position="347"/>
    </location>
</feature>
<dbReference type="AlphaFoldDB" id="F8AEN3"/>
<dbReference type="InterPro" id="IPR042094">
    <property type="entry name" value="T2SS_GspF_sf"/>
</dbReference>
<keyword evidence="4 7" id="KW-1133">Transmembrane helix</keyword>
<keyword evidence="5 7" id="KW-0472">Membrane</keyword>
<protein>
    <submittedName>
        <fullName evidence="9">Bacterial type II secretion system protein F domain protein</fullName>
    </submittedName>
</protein>
<feature type="domain" description="Type II secretion system protein GspF" evidence="8">
    <location>
        <begin position="185"/>
        <end position="309"/>
    </location>
</feature>
<evidence type="ECO:0000256" key="7">
    <source>
        <dbReference type="SAM" id="Phobius"/>
    </source>
</evidence>
<name>F8AEN3_PYRYC</name>
<dbReference type="Gene3D" id="1.20.81.30">
    <property type="entry name" value="Type II secretion system (T2SS), domain F"/>
    <property type="match status" value="1"/>
</dbReference>
<keyword evidence="6" id="KW-0175">Coiled coil</keyword>
<dbReference type="InterPro" id="IPR018076">
    <property type="entry name" value="T2SS_GspF_dom"/>
</dbReference>
<dbReference type="PANTHER" id="PTHR35007:SF2">
    <property type="entry name" value="PILUS ASSEMBLE PROTEIN"/>
    <property type="match status" value="1"/>
</dbReference>
<evidence type="ECO:0000256" key="3">
    <source>
        <dbReference type="ARBA" id="ARBA00022692"/>
    </source>
</evidence>
<dbReference type="OrthoDB" id="12374at2157"/>